<protein>
    <recommendedName>
        <fullName evidence="9">FUN34 transmembrane protein</fullName>
    </recommendedName>
</protein>
<evidence type="ECO:0000256" key="5">
    <source>
        <dbReference type="ARBA" id="ARBA00023136"/>
    </source>
</evidence>
<dbReference type="InterPro" id="IPR051633">
    <property type="entry name" value="AceTr"/>
</dbReference>
<keyword evidence="3 6" id="KW-0812">Transmembrane</keyword>
<evidence type="ECO:0000256" key="3">
    <source>
        <dbReference type="ARBA" id="ARBA00022692"/>
    </source>
</evidence>
<comment type="similarity">
    <text evidence="2">Belongs to the acetate uptake transporter (AceTr) (TC 2.A.96) family.</text>
</comment>
<feature type="transmembrane region" description="Helical" evidence="6">
    <location>
        <begin position="141"/>
        <end position="162"/>
    </location>
</feature>
<keyword evidence="8" id="KW-1185">Reference proteome</keyword>
<dbReference type="InterPro" id="IPR000791">
    <property type="entry name" value="Gpr1/Fun34/SatP-like"/>
</dbReference>
<dbReference type="PANTHER" id="PTHR31123">
    <property type="entry name" value="ACCUMULATION OF DYADS PROTEIN 2-RELATED"/>
    <property type="match status" value="1"/>
</dbReference>
<dbReference type="Pfam" id="PF01184">
    <property type="entry name" value="Gpr1_Fun34_YaaH"/>
    <property type="match status" value="1"/>
</dbReference>
<gene>
    <name evidence="7" type="ORF">OE88DRAFT_1714288</name>
</gene>
<dbReference type="OrthoDB" id="3648309at2759"/>
<dbReference type="GO" id="GO:0005886">
    <property type="term" value="C:plasma membrane"/>
    <property type="evidence" value="ECO:0007669"/>
    <property type="project" value="TreeGrafter"/>
</dbReference>
<feature type="transmembrane region" description="Helical" evidence="6">
    <location>
        <begin position="115"/>
        <end position="134"/>
    </location>
</feature>
<evidence type="ECO:0000313" key="7">
    <source>
        <dbReference type="EMBL" id="TFK48088.1"/>
    </source>
</evidence>
<accession>A0A5C3MWF7</accession>
<evidence type="ECO:0000256" key="6">
    <source>
        <dbReference type="SAM" id="Phobius"/>
    </source>
</evidence>
<dbReference type="NCBIfam" id="NF038013">
    <property type="entry name" value="AceTr_1"/>
    <property type="match status" value="1"/>
</dbReference>
<dbReference type="GO" id="GO:0015123">
    <property type="term" value="F:acetate transmembrane transporter activity"/>
    <property type="evidence" value="ECO:0007669"/>
    <property type="project" value="TreeGrafter"/>
</dbReference>
<feature type="transmembrane region" description="Helical" evidence="6">
    <location>
        <begin position="168"/>
        <end position="185"/>
    </location>
</feature>
<evidence type="ECO:0000256" key="4">
    <source>
        <dbReference type="ARBA" id="ARBA00022989"/>
    </source>
</evidence>
<dbReference type="PANTHER" id="PTHR31123:SF1">
    <property type="entry name" value="ACCUMULATION OF DYADS PROTEIN 2-RELATED"/>
    <property type="match status" value="1"/>
</dbReference>
<evidence type="ECO:0000256" key="1">
    <source>
        <dbReference type="ARBA" id="ARBA00004141"/>
    </source>
</evidence>
<keyword evidence="4 6" id="KW-1133">Transmembrane helix</keyword>
<organism evidence="7 8">
    <name type="scientific">Heliocybe sulcata</name>
    <dbReference type="NCBI Taxonomy" id="5364"/>
    <lineage>
        <taxon>Eukaryota</taxon>
        <taxon>Fungi</taxon>
        <taxon>Dikarya</taxon>
        <taxon>Basidiomycota</taxon>
        <taxon>Agaricomycotina</taxon>
        <taxon>Agaricomycetes</taxon>
        <taxon>Gloeophyllales</taxon>
        <taxon>Gloeophyllaceae</taxon>
        <taxon>Heliocybe</taxon>
    </lineage>
</organism>
<feature type="transmembrane region" description="Helical" evidence="6">
    <location>
        <begin position="48"/>
        <end position="67"/>
    </location>
</feature>
<feature type="transmembrane region" description="Helical" evidence="6">
    <location>
        <begin position="74"/>
        <end position="95"/>
    </location>
</feature>
<evidence type="ECO:0000313" key="8">
    <source>
        <dbReference type="Proteomes" id="UP000305948"/>
    </source>
</evidence>
<name>A0A5C3MWF7_9AGAM</name>
<dbReference type="EMBL" id="ML213521">
    <property type="protein sequence ID" value="TFK48088.1"/>
    <property type="molecule type" value="Genomic_DNA"/>
</dbReference>
<dbReference type="Proteomes" id="UP000305948">
    <property type="component" value="Unassembled WGS sequence"/>
</dbReference>
<feature type="transmembrane region" description="Helical" evidence="6">
    <location>
        <begin position="15"/>
        <end position="36"/>
    </location>
</feature>
<evidence type="ECO:0000256" key="2">
    <source>
        <dbReference type="ARBA" id="ARBA00005587"/>
    </source>
</evidence>
<keyword evidence="5 6" id="KW-0472">Membrane</keyword>
<comment type="subcellular location">
    <subcellularLocation>
        <location evidence="1">Membrane</location>
        <topology evidence="1">Multi-pass membrane protein</topology>
    </subcellularLocation>
</comment>
<dbReference type="AlphaFoldDB" id="A0A5C3MWF7"/>
<evidence type="ECO:0008006" key="9">
    <source>
        <dbReference type="Google" id="ProtNLM"/>
    </source>
</evidence>
<dbReference type="STRING" id="5364.A0A5C3MWF7"/>
<proteinExistence type="inferred from homology"/>
<reference evidence="7 8" key="1">
    <citation type="journal article" date="2019" name="Nat. Ecol. Evol.">
        <title>Megaphylogeny resolves global patterns of mushroom evolution.</title>
        <authorList>
            <person name="Varga T."/>
            <person name="Krizsan K."/>
            <person name="Foldi C."/>
            <person name="Dima B."/>
            <person name="Sanchez-Garcia M."/>
            <person name="Sanchez-Ramirez S."/>
            <person name="Szollosi G.J."/>
            <person name="Szarkandi J.G."/>
            <person name="Papp V."/>
            <person name="Albert L."/>
            <person name="Andreopoulos W."/>
            <person name="Angelini C."/>
            <person name="Antonin V."/>
            <person name="Barry K.W."/>
            <person name="Bougher N.L."/>
            <person name="Buchanan P."/>
            <person name="Buyck B."/>
            <person name="Bense V."/>
            <person name="Catcheside P."/>
            <person name="Chovatia M."/>
            <person name="Cooper J."/>
            <person name="Damon W."/>
            <person name="Desjardin D."/>
            <person name="Finy P."/>
            <person name="Geml J."/>
            <person name="Haridas S."/>
            <person name="Hughes K."/>
            <person name="Justo A."/>
            <person name="Karasinski D."/>
            <person name="Kautmanova I."/>
            <person name="Kiss B."/>
            <person name="Kocsube S."/>
            <person name="Kotiranta H."/>
            <person name="LaButti K.M."/>
            <person name="Lechner B.E."/>
            <person name="Liimatainen K."/>
            <person name="Lipzen A."/>
            <person name="Lukacs Z."/>
            <person name="Mihaltcheva S."/>
            <person name="Morgado L.N."/>
            <person name="Niskanen T."/>
            <person name="Noordeloos M.E."/>
            <person name="Ohm R.A."/>
            <person name="Ortiz-Santana B."/>
            <person name="Ovrebo C."/>
            <person name="Racz N."/>
            <person name="Riley R."/>
            <person name="Savchenko A."/>
            <person name="Shiryaev A."/>
            <person name="Soop K."/>
            <person name="Spirin V."/>
            <person name="Szebenyi C."/>
            <person name="Tomsovsky M."/>
            <person name="Tulloss R.E."/>
            <person name="Uehling J."/>
            <person name="Grigoriev I.V."/>
            <person name="Vagvolgyi C."/>
            <person name="Papp T."/>
            <person name="Martin F.M."/>
            <person name="Miettinen O."/>
            <person name="Hibbett D.S."/>
            <person name="Nagy L.G."/>
        </authorList>
    </citation>
    <scope>NUCLEOTIDE SEQUENCE [LARGE SCALE GENOMIC DNA]</scope>
    <source>
        <strain evidence="7 8">OMC1185</strain>
    </source>
</reference>
<sequence length="208" mass="22413">MTCDLQERSSSSDAICLFIAWGLFSFASTTFILSLINIQTRGVSTANVVVGMAIFCGGLAQLLAGMWEFAAGNTFGATAFTSYGAFWMSYATILIPGSGIAASYGDNATEFHNALGIYLVSWFIFTFLMLLGALRKSWAMIFLLSFLSVTFIVLACGEFTASVTVTKAGGVLGAITAFIAYYMALAEMNTRRDAYFMLPLGEVPKRVD</sequence>